<sequence>MALHTAPGNKLFSTTPHALFTKQYESDIRELFAKFQILETSFEKYQVVPPERKPERLKQSLALFRIYWRNVLKTLLPHIHETEINHPRLFMRYGLLHLSDLSEEDVETLSLVALHTEQQNFIFYIDEWFHNIGTGAVTPLVKESAQAKTEKKDKDNETPGSLRLIRETMVLEGVMRDLLSLSKSVATPFLHKKDLSRPIIQQITSREATQKIIRLVRNIDPQVFTRKLLKDSVDLEPYVILVPSYSDFGGCPEAFDRLDRTGSRGHIVIPLYAPDTQHAVLVALANYRWETAKLTAGSYWLEKGLTSEFYDLYRKFSLPGKDEQQAFVAAYCQWILDESRGQICFHPELRKFFWREIPFEQSRRELLVKYFAQFRDVIEAKPQRTRIQ</sequence>
<evidence type="ECO:0000313" key="1">
    <source>
        <dbReference type="EMBL" id="WGK69006.1"/>
    </source>
</evidence>
<dbReference type="EMBL" id="CP123443">
    <property type="protein sequence ID" value="WGK69006.1"/>
    <property type="molecule type" value="Genomic_DNA"/>
</dbReference>
<evidence type="ECO:0000313" key="2">
    <source>
        <dbReference type="Proteomes" id="UP001228690"/>
    </source>
</evidence>
<name>A0ABY8MG77_9SPIO</name>
<reference evidence="1 2" key="1">
    <citation type="submission" date="2023-04" db="EMBL/GenBank/DDBJ databases">
        <title>Spirochaete genome identified in red abalone sample constitutes a novel genus.</title>
        <authorList>
            <person name="Sharma S.P."/>
            <person name="Purcell C.M."/>
            <person name="Hyde J.R."/>
            <person name="Severin A.J."/>
        </authorList>
    </citation>
    <scope>NUCLEOTIDE SEQUENCE [LARGE SCALE GENOMIC DNA]</scope>
    <source>
        <strain evidence="1 2">SP-2023</strain>
    </source>
</reference>
<keyword evidence="2" id="KW-1185">Reference proteome</keyword>
<proteinExistence type="predicted"/>
<protein>
    <submittedName>
        <fullName evidence="1">Uncharacterized protein</fullName>
    </submittedName>
</protein>
<organism evidence="1 2">
    <name type="scientific">Candidatus Haliotispira prima</name>
    <dbReference type="NCBI Taxonomy" id="3034016"/>
    <lineage>
        <taxon>Bacteria</taxon>
        <taxon>Pseudomonadati</taxon>
        <taxon>Spirochaetota</taxon>
        <taxon>Spirochaetia</taxon>
        <taxon>Spirochaetales</taxon>
        <taxon>Spirochaetaceae</taxon>
        <taxon>Candidatus Haliotispira</taxon>
    </lineage>
</organism>
<dbReference type="Proteomes" id="UP001228690">
    <property type="component" value="Chromosome"/>
</dbReference>
<dbReference type="RefSeq" id="WP_326927194.1">
    <property type="nucleotide sequence ID" value="NZ_CP123443.1"/>
</dbReference>
<gene>
    <name evidence="1" type="ORF">P0082_11055</name>
</gene>
<accession>A0ABY8MG77</accession>